<dbReference type="AlphaFoldDB" id="A4CCY2"/>
<dbReference type="EMBL" id="AAOH01000006">
    <property type="protein sequence ID" value="EAR27425.1"/>
    <property type="molecule type" value="Genomic_DNA"/>
</dbReference>
<evidence type="ECO:0000313" key="2">
    <source>
        <dbReference type="Proteomes" id="UP000006201"/>
    </source>
</evidence>
<reference evidence="1 2" key="1">
    <citation type="submission" date="2006-02" db="EMBL/GenBank/DDBJ databases">
        <authorList>
            <person name="Moran M.A."/>
            <person name="Kjelleberg S."/>
            <person name="Egan S."/>
            <person name="Saunders N."/>
            <person name="Thomas T."/>
            <person name="Ferriera S."/>
            <person name="Johnson J."/>
            <person name="Kravitz S."/>
            <person name="Halpern A."/>
            <person name="Remington K."/>
            <person name="Beeson K."/>
            <person name="Tran B."/>
            <person name="Rogers Y.-H."/>
            <person name="Friedman R."/>
            <person name="Venter J.C."/>
        </authorList>
    </citation>
    <scope>NUCLEOTIDE SEQUENCE [LARGE SCALE GENOMIC DNA]</scope>
    <source>
        <strain evidence="1 2">D2</strain>
    </source>
</reference>
<proteinExistence type="predicted"/>
<accession>A4CCY2</accession>
<dbReference type="Proteomes" id="UP000006201">
    <property type="component" value="Unassembled WGS sequence"/>
</dbReference>
<comment type="caution">
    <text evidence="1">The sequence shown here is derived from an EMBL/GenBank/DDBJ whole genome shotgun (WGS) entry which is preliminary data.</text>
</comment>
<sequence>MQLNEYAKLSEWINDPATQVLWEFERSELLFVKRLGEGSIKVVVRYQGKRVDLDLLINALKVKTKTIESGINGGLYEVWR</sequence>
<dbReference type="HOGENOM" id="CLU_2587115_0_0_6"/>
<gene>
    <name evidence="1" type="ORF">PTD2_15337</name>
</gene>
<name>A4CCY2_9GAMM</name>
<dbReference type="STRING" id="87626.PTD2_15337"/>
<protein>
    <submittedName>
        <fullName evidence="1">Uncharacterized protein</fullName>
    </submittedName>
</protein>
<evidence type="ECO:0000313" key="1">
    <source>
        <dbReference type="EMBL" id="EAR27425.1"/>
    </source>
</evidence>
<organism evidence="1 2">
    <name type="scientific">Pseudoalteromonas tunicata D2</name>
    <dbReference type="NCBI Taxonomy" id="87626"/>
    <lineage>
        <taxon>Bacteria</taxon>
        <taxon>Pseudomonadati</taxon>
        <taxon>Pseudomonadota</taxon>
        <taxon>Gammaproteobacteria</taxon>
        <taxon>Alteromonadales</taxon>
        <taxon>Pseudoalteromonadaceae</taxon>
        <taxon>Pseudoalteromonas</taxon>
    </lineage>
</organism>
<keyword evidence="2" id="KW-1185">Reference proteome</keyword>